<dbReference type="SUPFAM" id="SSF52075">
    <property type="entry name" value="Outer arm dynein light chain 1"/>
    <property type="match status" value="1"/>
</dbReference>
<dbReference type="InterPro" id="IPR001611">
    <property type="entry name" value="Leu-rich_rpt"/>
</dbReference>
<keyword evidence="3" id="KW-1185">Reference proteome</keyword>
<evidence type="ECO:0000259" key="2">
    <source>
        <dbReference type="PROSITE" id="PS50106"/>
    </source>
</evidence>
<feature type="region of interest" description="Disordered" evidence="1">
    <location>
        <begin position="586"/>
        <end position="704"/>
    </location>
</feature>
<feature type="compositionally biased region" description="Basic and acidic residues" evidence="1">
    <location>
        <begin position="378"/>
        <end position="395"/>
    </location>
</feature>
<dbReference type="InterPro" id="IPR036034">
    <property type="entry name" value="PDZ_sf"/>
</dbReference>
<feature type="compositionally biased region" description="Basic residues" evidence="1">
    <location>
        <begin position="493"/>
        <end position="506"/>
    </location>
</feature>
<feature type="compositionally biased region" description="Low complexity" evidence="1">
    <location>
        <begin position="801"/>
        <end position="830"/>
    </location>
</feature>
<dbReference type="PANTHER" id="PTHR23119">
    <property type="entry name" value="DISCS LARGE"/>
    <property type="match status" value="1"/>
</dbReference>
<proteinExistence type="predicted"/>
<dbReference type="SUPFAM" id="SSF50156">
    <property type="entry name" value="PDZ domain-like"/>
    <property type="match status" value="1"/>
</dbReference>
<dbReference type="PROSITE" id="PS50106">
    <property type="entry name" value="PDZ"/>
    <property type="match status" value="1"/>
</dbReference>
<evidence type="ECO:0000313" key="4">
    <source>
        <dbReference type="RefSeq" id="XP_014676774.1"/>
    </source>
</evidence>
<reference evidence="4" key="1">
    <citation type="submission" date="2025-08" db="UniProtKB">
        <authorList>
            <consortium name="RefSeq"/>
        </authorList>
    </citation>
    <scope>IDENTIFICATION</scope>
</reference>
<dbReference type="Pfam" id="PF00595">
    <property type="entry name" value="PDZ"/>
    <property type="match status" value="1"/>
</dbReference>
<feature type="compositionally biased region" description="Gly residues" evidence="1">
    <location>
        <begin position="636"/>
        <end position="648"/>
    </location>
</feature>
<name>A0ABM1EX53_PRICU</name>
<feature type="compositionally biased region" description="Pro residues" evidence="1">
    <location>
        <begin position="990"/>
        <end position="1006"/>
    </location>
</feature>
<feature type="compositionally biased region" description="Low complexity" evidence="1">
    <location>
        <begin position="689"/>
        <end position="704"/>
    </location>
</feature>
<dbReference type="InterPro" id="IPR001478">
    <property type="entry name" value="PDZ"/>
</dbReference>
<dbReference type="Gene3D" id="2.30.42.10">
    <property type="match status" value="1"/>
</dbReference>
<dbReference type="PANTHER" id="PTHR23119:SF50">
    <property type="entry name" value="PDZ DOMAIN-CONTAINING PROTEIN"/>
    <property type="match status" value="1"/>
</dbReference>
<feature type="region of interest" description="Disordered" evidence="1">
    <location>
        <begin position="445"/>
        <end position="572"/>
    </location>
</feature>
<feature type="domain" description="PDZ" evidence="2">
    <location>
        <begin position="1199"/>
        <end position="1281"/>
    </location>
</feature>
<evidence type="ECO:0000313" key="3">
    <source>
        <dbReference type="Proteomes" id="UP000695022"/>
    </source>
</evidence>
<gene>
    <name evidence="4" type="primary">LOC106816666</name>
</gene>
<feature type="region of interest" description="Disordered" evidence="1">
    <location>
        <begin position="1047"/>
        <end position="1100"/>
    </location>
</feature>
<evidence type="ECO:0000256" key="1">
    <source>
        <dbReference type="SAM" id="MobiDB-lite"/>
    </source>
</evidence>
<feature type="compositionally biased region" description="Basic and acidic residues" evidence="1">
    <location>
        <begin position="860"/>
        <end position="880"/>
    </location>
</feature>
<feature type="compositionally biased region" description="Basic and acidic residues" evidence="1">
    <location>
        <begin position="521"/>
        <end position="532"/>
    </location>
</feature>
<protein>
    <submittedName>
        <fullName evidence="4">Uncharacterized protein LOC106816666</fullName>
    </submittedName>
</protein>
<dbReference type="PROSITE" id="PS51450">
    <property type="entry name" value="LRR"/>
    <property type="match status" value="1"/>
</dbReference>
<dbReference type="SMART" id="SM00228">
    <property type="entry name" value="PDZ"/>
    <property type="match status" value="1"/>
</dbReference>
<sequence length="1281" mass="137421">MQISIIWDVVLIGSCSGLTVLSLRGNRLRHVPQELGHVSQLRVVNLSENQLQSLPISLVKLKQLDALWLSDNQVLPNSEGHADVSTAIQETSPLQANIAADGKVREAKVTKPRSPTTQDRHERHLLYRFDKEKQARDKARMKKQGDTTAAAKPVKPINVKKPAPFSSNRGDGQEDIIYQRAEPVSPNSTANLVREARFIKYLGLGELKRMRNHRGAPPRASEHGYKSDHELYQRGERHPAMRAGYASDWEVAMLRRSGDPLAAGYLSDTDEARQQHVQQSYQPGFLPPVGVVGSMPEFISRPKPLGLDGRTLMTPDERDTDITDNIRRIQGNLMHFHDNKTYKSISEPAMLGEGPDAHSSPFPLRRGDGMESNAHDSASSKEKHVSAHDSADGGRRGKFANVPDIAMNVKPGIALCRTVHKSEWRRELERKEKERQIALLNPYHVNTGSEVTPPYPKLPPYRPLTSHKSASVSSGSSSESRRPPGLPISPRSKAQRARHSPARSSHRSPVGSPLASVSGHGEQRHFFSDEPMPRAPPCSSLDRSDSGGRKPWELSSAPMAGIARDLPDGKSVDLDSLSEIYVADDAGLTKHQHELTVRGPSVSSDGYSPRASVNSSVSQHNDSSQLSSGDPSPMPGRGGGGGGRGRSAGGQRAHDSSLSLSGELSPRRRSDGGRFSSASNSLNCSRDSSGQAAATTNRAAAASGQAFTATNWAVTGQAGAAAGHVSSSTNQVGRMATADDRTSRSPTRRAHQPGKLDASPSRRRSWTSLLTEDDATPSAKPNRPLRCPQGALTTVRSAFVPSTRGPPSRTTSSPLCAAPPSSPASNVNSPTVFASARRGDAEEAAQREVSTATPHNRIRAATDQDVQRYRSDENHNERKPNGQLVSANNNNNNNKNNVDRKSDIPFIDSSDESAGDGDARHQVVPPHAEENGKSQLDCHPGYREQWASSTVAPPPVPQSSSSLPATSFSSFHQVAPPLEPQYGGSGRSLPPMPPAHRSPPTVPPKPTHLQHTSYRGGCGGGSGCGGEGQAFLGPMLYQNDTYDDIDDYPSAAAGGGPQTGEASRRWSSRPQTADGGANAGPQGQPSGQRGQPSFSTAASHASAVLPPMQHDRAMHVLPSRHGEAGMPAGPADRQPTQNVAPAMGRSANQSTPHWNQRQMQMAPGFIAPQTHAVNGWSGHQATASKSENDLQWFQVLILKNPGLGFSICGGVDSVGNPFRPNDTGIFVTKVQTGGPADMILSCGDKILQLNSMDMTAVTHDEAVSRLKRSGPSVSLLIERLR</sequence>
<feature type="compositionally biased region" description="Polar residues" evidence="1">
    <location>
        <begin position="601"/>
        <end position="626"/>
    </location>
</feature>
<feature type="compositionally biased region" description="Basic and acidic residues" evidence="1">
    <location>
        <begin position="542"/>
        <end position="552"/>
    </location>
</feature>
<feature type="compositionally biased region" description="Low complexity" evidence="1">
    <location>
        <begin position="1080"/>
        <end position="1095"/>
    </location>
</feature>
<feature type="region of interest" description="Disordered" evidence="1">
    <location>
        <begin position="347"/>
        <end position="398"/>
    </location>
</feature>
<feature type="compositionally biased region" description="Polar residues" evidence="1">
    <location>
        <begin position="676"/>
        <end position="688"/>
    </location>
</feature>
<feature type="compositionally biased region" description="Low complexity" evidence="1">
    <location>
        <begin position="958"/>
        <end position="970"/>
    </location>
</feature>
<feature type="compositionally biased region" description="Pro residues" evidence="1">
    <location>
        <begin position="453"/>
        <end position="462"/>
    </location>
</feature>
<feature type="compositionally biased region" description="Basic and acidic residues" evidence="1">
    <location>
        <begin position="837"/>
        <end position="846"/>
    </location>
</feature>
<dbReference type="RefSeq" id="XP_014676774.1">
    <property type="nucleotide sequence ID" value="XM_014821288.1"/>
</dbReference>
<feature type="region of interest" description="Disordered" evidence="1">
    <location>
        <begin position="133"/>
        <end position="171"/>
    </location>
</feature>
<dbReference type="InterPro" id="IPR050614">
    <property type="entry name" value="Synaptic_Scaffolding_LAP-MAGUK"/>
</dbReference>
<feature type="compositionally biased region" description="Low complexity" evidence="1">
    <location>
        <begin position="463"/>
        <end position="478"/>
    </location>
</feature>
<feature type="compositionally biased region" description="Basic and acidic residues" evidence="1">
    <location>
        <begin position="917"/>
        <end position="932"/>
    </location>
</feature>
<dbReference type="Gene3D" id="3.80.10.10">
    <property type="entry name" value="Ribonuclease Inhibitor"/>
    <property type="match status" value="1"/>
</dbReference>
<accession>A0ABM1EX53</accession>
<dbReference type="Proteomes" id="UP000695022">
    <property type="component" value="Unplaced"/>
</dbReference>
<dbReference type="Pfam" id="PF13855">
    <property type="entry name" value="LRR_8"/>
    <property type="match status" value="1"/>
</dbReference>
<feature type="compositionally biased region" description="Basic and acidic residues" evidence="1">
    <location>
        <begin position="587"/>
        <end position="596"/>
    </location>
</feature>
<organism evidence="3 4">
    <name type="scientific">Priapulus caudatus</name>
    <name type="common">Priapulid worm</name>
    <dbReference type="NCBI Taxonomy" id="37621"/>
    <lineage>
        <taxon>Eukaryota</taxon>
        <taxon>Metazoa</taxon>
        <taxon>Ecdysozoa</taxon>
        <taxon>Scalidophora</taxon>
        <taxon>Priapulida</taxon>
        <taxon>Priapulimorpha</taxon>
        <taxon>Priapulimorphida</taxon>
        <taxon>Priapulidae</taxon>
        <taxon>Priapulus</taxon>
    </lineage>
</organism>
<dbReference type="InterPro" id="IPR032675">
    <property type="entry name" value="LRR_dom_sf"/>
</dbReference>
<feature type="region of interest" description="Disordered" evidence="1">
    <location>
        <begin position="718"/>
        <end position="1014"/>
    </location>
</feature>
<dbReference type="GeneID" id="106816666"/>
<feature type="region of interest" description="Disordered" evidence="1">
    <location>
        <begin position="1120"/>
        <end position="1153"/>
    </location>
</feature>